<reference evidence="1 3" key="2">
    <citation type="journal article" date="2014" name="BMC Genomics">
        <title>An improved genome release (version Mt4.0) for the model legume Medicago truncatula.</title>
        <authorList>
            <person name="Tang H."/>
            <person name="Krishnakumar V."/>
            <person name="Bidwell S."/>
            <person name="Rosen B."/>
            <person name="Chan A."/>
            <person name="Zhou S."/>
            <person name="Gentzbittel L."/>
            <person name="Childs K.L."/>
            <person name="Yandell M."/>
            <person name="Gundlach H."/>
            <person name="Mayer K.F."/>
            <person name="Schwartz D.C."/>
            <person name="Town C.D."/>
        </authorList>
    </citation>
    <scope>GENOME REANNOTATION</scope>
    <source>
        <strain evidence="2 3">cv. Jemalong A17</strain>
    </source>
</reference>
<evidence type="ECO:0000313" key="2">
    <source>
        <dbReference type="EnsemblPlants" id="AES82072"/>
    </source>
</evidence>
<dbReference type="PaxDb" id="3880-AES82072"/>
<dbReference type="AlphaFoldDB" id="G7KQY0"/>
<dbReference type="Proteomes" id="UP000002051">
    <property type="component" value="Unassembled WGS sequence"/>
</dbReference>
<evidence type="ECO:0000313" key="1">
    <source>
        <dbReference type="EMBL" id="AES82072.1"/>
    </source>
</evidence>
<reference evidence="2" key="3">
    <citation type="submission" date="2015-04" db="UniProtKB">
        <authorList>
            <consortium name="EnsemblPlants"/>
        </authorList>
    </citation>
    <scope>IDENTIFICATION</scope>
    <source>
        <strain evidence="2">cv. Jemalong A17</strain>
    </source>
</reference>
<reference evidence="1 3" key="1">
    <citation type="journal article" date="2011" name="Nature">
        <title>The Medicago genome provides insight into the evolution of rhizobial symbioses.</title>
        <authorList>
            <person name="Young N.D."/>
            <person name="Debelle F."/>
            <person name="Oldroyd G.E."/>
            <person name="Geurts R."/>
            <person name="Cannon S.B."/>
            <person name="Udvardi M.K."/>
            <person name="Benedito V.A."/>
            <person name="Mayer K.F."/>
            <person name="Gouzy J."/>
            <person name="Schoof H."/>
            <person name="Van de Peer Y."/>
            <person name="Proost S."/>
            <person name="Cook D.R."/>
            <person name="Meyers B.C."/>
            <person name="Spannagl M."/>
            <person name="Cheung F."/>
            <person name="De Mita S."/>
            <person name="Krishnakumar V."/>
            <person name="Gundlach H."/>
            <person name="Zhou S."/>
            <person name="Mudge J."/>
            <person name="Bharti A.K."/>
            <person name="Murray J.D."/>
            <person name="Naoumkina M.A."/>
            <person name="Rosen B."/>
            <person name="Silverstein K.A."/>
            <person name="Tang H."/>
            <person name="Rombauts S."/>
            <person name="Zhao P.X."/>
            <person name="Zhou P."/>
            <person name="Barbe V."/>
            <person name="Bardou P."/>
            <person name="Bechner M."/>
            <person name="Bellec A."/>
            <person name="Berger A."/>
            <person name="Berges H."/>
            <person name="Bidwell S."/>
            <person name="Bisseling T."/>
            <person name="Choisne N."/>
            <person name="Couloux A."/>
            <person name="Denny R."/>
            <person name="Deshpande S."/>
            <person name="Dai X."/>
            <person name="Doyle J.J."/>
            <person name="Dudez A.M."/>
            <person name="Farmer A.D."/>
            <person name="Fouteau S."/>
            <person name="Franken C."/>
            <person name="Gibelin C."/>
            <person name="Gish J."/>
            <person name="Goldstein S."/>
            <person name="Gonzalez A.J."/>
            <person name="Green P.J."/>
            <person name="Hallab A."/>
            <person name="Hartog M."/>
            <person name="Hua A."/>
            <person name="Humphray S.J."/>
            <person name="Jeong D.H."/>
            <person name="Jing Y."/>
            <person name="Jocker A."/>
            <person name="Kenton S.M."/>
            <person name="Kim D.J."/>
            <person name="Klee K."/>
            <person name="Lai H."/>
            <person name="Lang C."/>
            <person name="Lin S."/>
            <person name="Macmil S.L."/>
            <person name="Magdelenat G."/>
            <person name="Matthews L."/>
            <person name="McCorrison J."/>
            <person name="Monaghan E.L."/>
            <person name="Mun J.H."/>
            <person name="Najar F.Z."/>
            <person name="Nicholson C."/>
            <person name="Noirot C."/>
            <person name="O'Bleness M."/>
            <person name="Paule C.R."/>
            <person name="Poulain J."/>
            <person name="Prion F."/>
            <person name="Qin B."/>
            <person name="Qu C."/>
            <person name="Retzel E.F."/>
            <person name="Riddle C."/>
            <person name="Sallet E."/>
            <person name="Samain S."/>
            <person name="Samson N."/>
            <person name="Sanders I."/>
            <person name="Saurat O."/>
            <person name="Scarpelli C."/>
            <person name="Schiex T."/>
            <person name="Segurens B."/>
            <person name="Severin A.J."/>
            <person name="Sherrier D.J."/>
            <person name="Shi R."/>
            <person name="Sims S."/>
            <person name="Singer S.R."/>
            <person name="Sinharoy S."/>
            <person name="Sterck L."/>
            <person name="Viollet A."/>
            <person name="Wang B.B."/>
            <person name="Wang K."/>
            <person name="Wang M."/>
            <person name="Wang X."/>
            <person name="Warfsmann J."/>
            <person name="Weissenbach J."/>
            <person name="White D.D."/>
            <person name="White J.D."/>
            <person name="Wiley G.B."/>
            <person name="Wincker P."/>
            <person name="Xing Y."/>
            <person name="Yang L."/>
            <person name="Yao Z."/>
            <person name="Ying F."/>
            <person name="Zhai J."/>
            <person name="Zhou L."/>
            <person name="Zuber A."/>
            <person name="Denarie J."/>
            <person name="Dixon R.A."/>
            <person name="May G.D."/>
            <person name="Schwartz D.C."/>
            <person name="Rogers J."/>
            <person name="Quetier F."/>
            <person name="Town C.D."/>
            <person name="Roe B.A."/>
        </authorList>
    </citation>
    <scope>NUCLEOTIDE SEQUENCE [LARGE SCALE GENOMIC DNA]</scope>
    <source>
        <strain evidence="1">A17</strain>
        <strain evidence="2 3">cv. Jemalong A17</strain>
    </source>
</reference>
<name>G7KQY0_MEDTR</name>
<sequence>MGFFTPKPRIESSSLVFSPSHLPRFVLTNRSFPPPSLVSRVVYEPYLNGFSKPY</sequence>
<protein>
    <submittedName>
        <fullName evidence="1 2">Uncharacterized protein</fullName>
    </submittedName>
</protein>
<gene>
    <name evidence="1" type="ordered locus">MTR_7g105010</name>
</gene>
<dbReference type="EMBL" id="CM001223">
    <property type="protein sequence ID" value="AES82072.1"/>
    <property type="molecule type" value="Genomic_DNA"/>
</dbReference>
<accession>G7KQY0</accession>
<dbReference type="EnsemblPlants" id="AES82072">
    <property type="protein sequence ID" value="AES82072"/>
    <property type="gene ID" value="MTR_7g105010"/>
</dbReference>
<dbReference type="HOGENOM" id="CLU_3053447_0_0_1"/>
<keyword evidence="3" id="KW-1185">Reference proteome</keyword>
<proteinExistence type="predicted"/>
<evidence type="ECO:0000313" key="3">
    <source>
        <dbReference type="Proteomes" id="UP000002051"/>
    </source>
</evidence>
<organism evidence="1 3">
    <name type="scientific">Medicago truncatula</name>
    <name type="common">Barrel medic</name>
    <name type="synonym">Medicago tribuloides</name>
    <dbReference type="NCBI Taxonomy" id="3880"/>
    <lineage>
        <taxon>Eukaryota</taxon>
        <taxon>Viridiplantae</taxon>
        <taxon>Streptophyta</taxon>
        <taxon>Embryophyta</taxon>
        <taxon>Tracheophyta</taxon>
        <taxon>Spermatophyta</taxon>
        <taxon>Magnoliopsida</taxon>
        <taxon>eudicotyledons</taxon>
        <taxon>Gunneridae</taxon>
        <taxon>Pentapetalae</taxon>
        <taxon>rosids</taxon>
        <taxon>fabids</taxon>
        <taxon>Fabales</taxon>
        <taxon>Fabaceae</taxon>
        <taxon>Papilionoideae</taxon>
        <taxon>50 kb inversion clade</taxon>
        <taxon>NPAAA clade</taxon>
        <taxon>Hologalegina</taxon>
        <taxon>IRL clade</taxon>
        <taxon>Trifolieae</taxon>
        <taxon>Medicago</taxon>
    </lineage>
</organism>